<gene>
    <name evidence="2" type="ORF">JIP62_08240</name>
</gene>
<keyword evidence="1" id="KW-0732">Signal</keyword>
<feature type="chain" id="PRO_5047466907" description="Lipoprotein" evidence="1">
    <location>
        <begin position="21"/>
        <end position="116"/>
    </location>
</feature>
<reference evidence="2 3" key="1">
    <citation type="submission" date="2021-01" db="EMBL/GenBank/DDBJ databases">
        <title>Brevundimonas vitis sp. nov., an bacterium isolated from grape (Vitis vinifera).</title>
        <authorList>
            <person name="Jiang L."/>
            <person name="Lee J."/>
        </authorList>
    </citation>
    <scope>NUCLEOTIDE SEQUENCE [LARGE SCALE GENOMIC DNA]</scope>
    <source>
        <strain evidence="2 3">GRTSA-9</strain>
    </source>
</reference>
<evidence type="ECO:0000256" key="1">
    <source>
        <dbReference type="SAM" id="SignalP"/>
    </source>
</evidence>
<keyword evidence="3" id="KW-1185">Reference proteome</keyword>
<dbReference type="EMBL" id="CP067977">
    <property type="protein sequence ID" value="QQQ17353.1"/>
    <property type="molecule type" value="Genomic_DNA"/>
</dbReference>
<protein>
    <recommendedName>
        <fullName evidence="4">Lipoprotein</fullName>
    </recommendedName>
</protein>
<dbReference type="Proteomes" id="UP000595448">
    <property type="component" value="Chromosome"/>
</dbReference>
<accession>A0ABX7BKX5</accession>
<evidence type="ECO:0000313" key="3">
    <source>
        <dbReference type="Proteomes" id="UP000595448"/>
    </source>
</evidence>
<organism evidence="2 3">
    <name type="scientific">Brevundimonas vitisensis</name>
    <dbReference type="NCBI Taxonomy" id="2800818"/>
    <lineage>
        <taxon>Bacteria</taxon>
        <taxon>Pseudomonadati</taxon>
        <taxon>Pseudomonadota</taxon>
        <taxon>Alphaproteobacteria</taxon>
        <taxon>Caulobacterales</taxon>
        <taxon>Caulobacteraceae</taxon>
        <taxon>Brevundimonas</taxon>
    </lineage>
</organism>
<evidence type="ECO:0000313" key="2">
    <source>
        <dbReference type="EMBL" id="QQQ17353.1"/>
    </source>
</evidence>
<dbReference type="RefSeq" id="WP_201101683.1">
    <property type="nucleotide sequence ID" value="NZ_CP067977.1"/>
</dbReference>
<sequence>MKLPIIAIATLSMLCLGACAPKALTPEEMAVAECTAQGGTMQRVGRLQSLQCVIRYADAGQRCSDGDDCLGDCRVEGSVLPPEGRAVTGVCQATSNRFGCFTTIEDGKAEATLCID</sequence>
<feature type="signal peptide" evidence="1">
    <location>
        <begin position="1"/>
        <end position="20"/>
    </location>
</feature>
<evidence type="ECO:0008006" key="4">
    <source>
        <dbReference type="Google" id="ProtNLM"/>
    </source>
</evidence>
<proteinExistence type="predicted"/>
<name>A0ABX7BKX5_9CAUL</name>